<comment type="similarity">
    <text evidence="2">Belongs to the CPA3 antiporters (TC 2.A.63) subunit F family.</text>
</comment>
<keyword evidence="7 9" id="KW-0472">Membrane</keyword>
<evidence type="ECO:0000313" key="10">
    <source>
        <dbReference type="EMBL" id="KAA3532494.1"/>
    </source>
</evidence>
<reference evidence="10 12" key="1">
    <citation type="submission" date="2018-08" db="EMBL/GenBank/DDBJ databases">
        <title>Genome sequencing of Agrobacterium vitis strain ICMP 10754.</title>
        <authorList>
            <person name="Visnovsky S.B."/>
            <person name="Pitman A.R."/>
        </authorList>
    </citation>
    <scope>NUCLEOTIDE SEQUENCE [LARGE SCALE GENOMIC DNA]</scope>
    <source>
        <strain evidence="10 12">ICMP 10754</strain>
    </source>
</reference>
<protein>
    <submittedName>
        <fullName evidence="10">Sodium:proton antiporter</fullName>
    </submittedName>
</protein>
<evidence type="ECO:0000256" key="2">
    <source>
        <dbReference type="ARBA" id="ARBA00009212"/>
    </source>
</evidence>
<keyword evidence="4" id="KW-1003">Cell membrane</keyword>
<evidence type="ECO:0000256" key="8">
    <source>
        <dbReference type="SAM" id="MobiDB-lite"/>
    </source>
</evidence>
<evidence type="ECO:0000256" key="1">
    <source>
        <dbReference type="ARBA" id="ARBA00004651"/>
    </source>
</evidence>
<dbReference type="RefSeq" id="WP_060719231.1">
    <property type="nucleotide sequence ID" value="NZ_CP055265.1"/>
</dbReference>
<evidence type="ECO:0000256" key="5">
    <source>
        <dbReference type="ARBA" id="ARBA00022692"/>
    </source>
</evidence>
<dbReference type="NCBIfam" id="NF009245">
    <property type="entry name" value="PRK12599.1-4"/>
    <property type="match status" value="1"/>
</dbReference>
<feature type="transmembrane region" description="Helical" evidence="9">
    <location>
        <begin position="65"/>
        <end position="89"/>
    </location>
</feature>
<dbReference type="GO" id="GO:0015385">
    <property type="term" value="F:sodium:proton antiporter activity"/>
    <property type="evidence" value="ECO:0007669"/>
    <property type="project" value="TreeGrafter"/>
</dbReference>
<evidence type="ECO:0000313" key="13">
    <source>
        <dbReference type="Proteomes" id="UP000477951"/>
    </source>
</evidence>
<keyword evidence="3" id="KW-0813">Transport</keyword>
<dbReference type="Pfam" id="PF04066">
    <property type="entry name" value="MrpF_PhaF"/>
    <property type="match status" value="1"/>
</dbReference>
<comment type="subcellular location">
    <subcellularLocation>
        <location evidence="1">Cell membrane</location>
        <topology evidence="1">Multi-pass membrane protein</topology>
    </subcellularLocation>
</comment>
<keyword evidence="5 9" id="KW-0812">Transmembrane</keyword>
<evidence type="ECO:0000256" key="7">
    <source>
        <dbReference type="ARBA" id="ARBA00023136"/>
    </source>
</evidence>
<comment type="caution">
    <text evidence="10">The sequence shown here is derived from an EMBL/GenBank/DDBJ whole genome shotgun (WGS) entry which is preliminary data.</text>
</comment>
<accession>A0A368NZ70</accession>
<feature type="region of interest" description="Disordered" evidence="8">
    <location>
        <begin position="115"/>
        <end position="137"/>
    </location>
</feature>
<dbReference type="Proteomes" id="UP000436911">
    <property type="component" value="Unassembled WGS sequence"/>
</dbReference>
<dbReference type="OrthoDB" id="9800226at2"/>
<feature type="transmembrane region" description="Helical" evidence="9">
    <location>
        <begin position="40"/>
        <end position="59"/>
    </location>
</feature>
<evidence type="ECO:0000256" key="4">
    <source>
        <dbReference type="ARBA" id="ARBA00022475"/>
    </source>
</evidence>
<reference evidence="11 13" key="2">
    <citation type="submission" date="2019-12" db="EMBL/GenBank/DDBJ databases">
        <title>Whole-genome sequencing of Allorhizobium vitis.</title>
        <authorList>
            <person name="Gan H.M."/>
            <person name="Szegedi E."/>
            <person name="Burr T."/>
            <person name="Savka M.A."/>
        </authorList>
    </citation>
    <scope>NUCLEOTIDE SEQUENCE [LARGE SCALE GENOMIC DNA]</scope>
    <source>
        <strain evidence="11 13">CG516</strain>
    </source>
</reference>
<dbReference type="InterPro" id="IPR007208">
    <property type="entry name" value="MrpF/PhaF-like"/>
</dbReference>
<dbReference type="EMBL" id="QUSG01000001">
    <property type="protein sequence ID" value="KAA3532494.1"/>
    <property type="molecule type" value="Genomic_DNA"/>
</dbReference>
<dbReference type="EMBL" id="WPHR01000001">
    <property type="protein sequence ID" value="MUZ71257.1"/>
    <property type="molecule type" value="Genomic_DNA"/>
</dbReference>
<dbReference type="PANTHER" id="PTHR34702:SF1">
    <property type="entry name" value="NA(+)_H(+) ANTIPORTER SUBUNIT F"/>
    <property type="match status" value="1"/>
</dbReference>
<evidence type="ECO:0000256" key="9">
    <source>
        <dbReference type="SAM" id="Phobius"/>
    </source>
</evidence>
<organism evidence="10 12">
    <name type="scientific">Agrobacterium vitis</name>
    <name type="common">Rhizobium vitis</name>
    <dbReference type="NCBI Taxonomy" id="373"/>
    <lineage>
        <taxon>Bacteria</taxon>
        <taxon>Pseudomonadati</taxon>
        <taxon>Pseudomonadota</taxon>
        <taxon>Alphaproteobacteria</taxon>
        <taxon>Hyphomicrobiales</taxon>
        <taxon>Rhizobiaceae</taxon>
        <taxon>Rhizobium/Agrobacterium group</taxon>
        <taxon>Agrobacterium</taxon>
    </lineage>
</organism>
<feature type="compositionally biased region" description="Basic residues" evidence="8">
    <location>
        <begin position="118"/>
        <end position="127"/>
    </location>
</feature>
<dbReference type="PANTHER" id="PTHR34702">
    <property type="entry name" value="NA(+)/H(+) ANTIPORTER SUBUNIT F1"/>
    <property type="match status" value="1"/>
</dbReference>
<feature type="transmembrane region" description="Helical" evidence="9">
    <location>
        <begin position="6"/>
        <end position="28"/>
    </location>
</feature>
<evidence type="ECO:0000256" key="3">
    <source>
        <dbReference type="ARBA" id="ARBA00022448"/>
    </source>
</evidence>
<gene>
    <name evidence="10" type="ORF">DXT89_01770</name>
    <name evidence="11" type="ORF">GOZ90_01090</name>
</gene>
<evidence type="ECO:0000256" key="6">
    <source>
        <dbReference type="ARBA" id="ARBA00022989"/>
    </source>
</evidence>
<evidence type="ECO:0000313" key="12">
    <source>
        <dbReference type="Proteomes" id="UP000436911"/>
    </source>
</evidence>
<name>A0A368NZ70_AGRVI</name>
<sequence length="137" mass="15060">MTAAQLLVHHACNAGLLLLAVAFFLTVYRVMRGPTLPDRVIALDMLVGIVIGFIAVFAIKSGYVLYMDIAISLGLVGFLTTIAFARFILVRGVIGETPETEPAIRAAAEQLAVEKSRMERRRKRSGTNRHMSQKETD</sequence>
<dbReference type="Proteomes" id="UP000477951">
    <property type="component" value="Unassembled WGS sequence"/>
</dbReference>
<dbReference type="AlphaFoldDB" id="A0A368NZ70"/>
<dbReference type="GeneID" id="60682002"/>
<dbReference type="GO" id="GO:0005886">
    <property type="term" value="C:plasma membrane"/>
    <property type="evidence" value="ECO:0007669"/>
    <property type="project" value="UniProtKB-SubCell"/>
</dbReference>
<keyword evidence="6 9" id="KW-1133">Transmembrane helix</keyword>
<proteinExistence type="inferred from homology"/>
<evidence type="ECO:0000313" key="11">
    <source>
        <dbReference type="EMBL" id="MUZ71257.1"/>
    </source>
</evidence>